<evidence type="ECO:0000313" key="7">
    <source>
        <dbReference type="EMBL" id="KAJ1361136.1"/>
    </source>
</evidence>
<protein>
    <submittedName>
        <fullName evidence="7">Uncharacterized protein</fullName>
    </submittedName>
</protein>
<dbReference type="InterPro" id="IPR000884">
    <property type="entry name" value="TSP1_rpt"/>
</dbReference>
<dbReference type="PANTHER" id="PTHR22906:SF43">
    <property type="entry name" value="PROPERDIN"/>
    <property type="match status" value="1"/>
</dbReference>
<proteinExistence type="predicted"/>
<keyword evidence="2" id="KW-0964">Secreted</keyword>
<evidence type="ECO:0000256" key="2">
    <source>
        <dbReference type="ARBA" id="ARBA00022525"/>
    </source>
</evidence>
<gene>
    <name evidence="7" type="ORF">KIN20_020324</name>
</gene>
<dbReference type="Gene3D" id="2.20.100.10">
    <property type="entry name" value="Thrombospondin type-1 (TSP1) repeat"/>
    <property type="match status" value="1"/>
</dbReference>
<dbReference type="PROSITE" id="PS50092">
    <property type="entry name" value="TSP1"/>
    <property type="match status" value="1"/>
</dbReference>
<feature type="region of interest" description="Disordered" evidence="6">
    <location>
        <begin position="1"/>
        <end position="26"/>
    </location>
</feature>
<dbReference type="EMBL" id="JAHQIW010004122">
    <property type="protein sequence ID" value="KAJ1361136.1"/>
    <property type="molecule type" value="Genomic_DNA"/>
</dbReference>
<name>A0AAD5QVH4_PARTN</name>
<comment type="subcellular location">
    <subcellularLocation>
        <location evidence="1">Secreted</location>
    </subcellularLocation>
</comment>
<keyword evidence="5" id="KW-1015">Disulfide bond</keyword>
<dbReference type="InterPro" id="IPR036383">
    <property type="entry name" value="TSP1_rpt_sf"/>
</dbReference>
<sequence length="123" mass="13612">MTPLYPEESAQKRPKSNEMQRPKSPFDAAQAIVPVEVLYMGKTAKHVYDRCIRANCLGPSMKPCVVVTMCEQWSKWSAWSMCSVTCGEGERKRTRECIGGLDCPGVSMISDAIRGNDTSPHGN</sequence>
<evidence type="ECO:0000256" key="3">
    <source>
        <dbReference type="ARBA" id="ARBA00022729"/>
    </source>
</evidence>
<dbReference type="SUPFAM" id="SSF82895">
    <property type="entry name" value="TSP-1 type 1 repeat"/>
    <property type="match status" value="1"/>
</dbReference>
<dbReference type="PANTHER" id="PTHR22906">
    <property type="entry name" value="PROPERDIN"/>
    <property type="match status" value="1"/>
</dbReference>
<dbReference type="AlphaFoldDB" id="A0AAD5QVH4"/>
<dbReference type="SMART" id="SM00209">
    <property type="entry name" value="TSP1"/>
    <property type="match status" value="1"/>
</dbReference>
<reference evidence="7" key="1">
    <citation type="submission" date="2021-06" db="EMBL/GenBank/DDBJ databases">
        <title>Parelaphostrongylus tenuis whole genome reference sequence.</title>
        <authorList>
            <person name="Garwood T.J."/>
            <person name="Larsen P.A."/>
            <person name="Fountain-Jones N.M."/>
            <person name="Garbe J.R."/>
            <person name="Macchietto M.G."/>
            <person name="Kania S.A."/>
            <person name="Gerhold R.W."/>
            <person name="Richards J.E."/>
            <person name="Wolf T.M."/>
        </authorList>
    </citation>
    <scope>NUCLEOTIDE SEQUENCE</scope>
    <source>
        <strain evidence="7">MNPRO001-30</strain>
        <tissue evidence="7">Meninges</tissue>
    </source>
</reference>
<evidence type="ECO:0000256" key="4">
    <source>
        <dbReference type="ARBA" id="ARBA00022737"/>
    </source>
</evidence>
<organism evidence="7 8">
    <name type="scientific">Parelaphostrongylus tenuis</name>
    <name type="common">Meningeal worm</name>
    <dbReference type="NCBI Taxonomy" id="148309"/>
    <lineage>
        <taxon>Eukaryota</taxon>
        <taxon>Metazoa</taxon>
        <taxon>Ecdysozoa</taxon>
        <taxon>Nematoda</taxon>
        <taxon>Chromadorea</taxon>
        <taxon>Rhabditida</taxon>
        <taxon>Rhabditina</taxon>
        <taxon>Rhabditomorpha</taxon>
        <taxon>Strongyloidea</taxon>
        <taxon>Metastrongylidae</taxon>
        <taxon>Parelaphostrongylus</taxon>
    </lineage>
</organism>
<dbReference type="Proteomes" id="UP001196413">
    <property type="component" value="Unassembled WGS sequence"/>
</dbReference>
<evidence type="ECO:0000256" key="5">
    <source>
        <dbReference type="ARBA" id="ARBA00023157"/>
    </source>
</evidence>
<keyword evidence="3" id="KW-0732">Signal</keyword>
<keyword evidence="8" id="KW-1185">Reference proteome</keyword>
<dbReference type="InterPro" id="IPR052065">
    <property type="entry name" value="Compl_asym_regulator"/>
</dbReference>
<keyword evidence="4" id="KW-0677">Repeat</keyword>
<accession>A0AAD5QVH4</accession>
<evidence type="ECO:0000256" key="1">
    <source>
        <dbReference type="ARBA" id="ARBA00004613"/>
    </source>
</evidence>
<comment type="caution">
    <text evidence="7">The sequence shown here is derived from an EMBL/GenBank/DDBJ whole genome shotgun (WGS) entry which is preliminary data.</text>
</comment>
<dbReference type="Pfam" id="PF00090">
    <property type="entry name" value="TSP_1"/>
    <property type="match status" value="1"/>
</dbReference>
<feature type="compositionally biased region" description="Basic and acidic residues" evidence="6">
    <location>
        <begin position="9"/>
        <end position="21"/>
    </location>
</feature>
<evidence type="ECO:0000313" key="8">
    <source>
        <dbReference type="Proteomes" id="UP001196413"/>
    </source>
</evidence>
<evidence type="ECO:0000256" key="6">
    <source>
        <dbReference type="SAM" id="MobiDB-lite"/>
    </source>
</evidence>